<evidence type="ECO:0000313" key="3">
    <source>
        <dbReference type="Proteomes" id="UP000887159"/>
    </source>
</evidence>
<comment type="caution">
    <text evidence="2">The sequence shown here is derived from an EMBL/GenBank/DDBJ whole genome shotgun (WGS) entry which is preliminary data.</text>
</comment>
<gene>
    <name evidence="2" type="ORF">TNCV_2562251</name>
</gene>
<organism evidence="2 3">
    <name type="scientific">Trichonephila clavipes</name>
    <name type="common">Golden silk orbweaver</name>
    <name type="synonym">Nephila clavipes</name>
    <dbReference type="NCBI Taxonomy" id="2585209"/>
    <lineage>
        <taxon>Eukaryota</taxon>
        <taxon>Metazoa</taxon>
        <taxon>Ecdysozoa</taxon>
        <taxon>Arthropoda</taxon>
        <taxon>Chelicerata</taxon>
        <taxon>Arachnida</taxon>
        <taxon>Araneae</taxon>
        <taxon>Araneomorphae</taxon>
        <taxon>Entelegynae</taxon>
        <taxon>Araneoidea</taxon>
        <taxon>Nephilidae</taxon>
        <taxon>Trichonephila</taxon>
    </lineage>
</organism>
<feature type="transmembrane region" description="Helical" evidence="1">
    <location>
        <begin position="12"/>
        <end position="34"/>
    </location>
</feature>
<dbReference type="EMBL" id="BMAU01021004">
    <property type="protein sequence ID" value="GFX86343.1"/>
    <property type="molecule type" value="Genomic_DNA"/>
</dbReference>
<reference evidence="2" key="1">
    <citation type="submission" date="2020-08" db="EMBL/GenBank/DDBJ databases">
        <title>Multicomponent nature underlies the extraordinary mechanical properties of spider dragline silk.</title>
        <authorList>
            <person name="Kono N."/>
            <person name="Nakamura H."/>
            <person name="Mori M."/>
            <person name="Yoshida Y."/>
            <person name="Ohtoshi R."/>
            <person name="Malay A.D."/>
            <person name="Moran D.A.P."/>
            <person name="Tomita M."/>
            <person name="Numata K."/>
            <person name="Arakawa K."/>
        </authorList>
    </citation>
    <scope>NUCLEOTIDE SEQUENCE</scope>
</reference>
<dbReference type="AlphaFoldDB" id="A0A8X6UWM5"/>
<evidence type="ECO:0000256" key="1">
    <source>
        <dbReference type="SAM" id="Phobius"/>
    </source>
</evidence>
<name>A0A8X6UWM5_TRICX</name>
<evidence type="ECO:0000313" key="2">
    <source>
        <dbReference type="EMBL" id="GFX86343.1"/>
    </source>
</evidence>
<accession>A0A8X6UWM5</accession>
<proteinExistence type="predicted"/>
<keyword evidence="1" id="KW-0812">Transmembrane</keyword>
<protein>
    <submittedName>
        <fullName evidence="2">Uncharacterized protein</fullName>
    </submittedName>
</protein>
<keyword evidence="1" id="KW-1133">Transmembrane helix</keyword>
<keyword evidence="3" id="KW-1185">Reference proteome</keyword>
<dbReference type="Proteomes" id="UP000887159">
    <property type="component" value="Unassembled WGS sequence"/>
</dbReference>
<keyword evidence="1" id="KW-0472">Membrane</keyword>
<sequence length="76" mass="8490">MCVCGAGRYFQATAIILLLILTNALSVLGACQWLDARRGGGRRKKETRYDAIEGRRMHGRDDGLRKTGSRDAIYMD</sequence>